<evidence type="ECO:0000313" key="7">
    <source>
        <dbReference type="EMBL" id="JAB98275.1"/>
    </source>
</evidence>
<reference evidence="7" key="1">
    <citation type="submission" date="2013-07" db="EMBL/GenBank/DDBJ databases">
        <authorList>
            <person name="Geib S."/>
        </authorList>
    </citation>
    <scope>NUCLEOTIDE SEQUENCE</scope>
</reference>
<sequence length="206" mass="23765">MANTVNMSWEEFLQEAEEFKNISDRLGDSWTLCKKGDDACNTYLVYEQKILNTVDLKPTSDPFEESKYCTEDITAASGPNNDLLKTEYHVIYSLPYQVPVLYFRLYRSDGSLVSIEDAWRIFRGYGGNASTTLSPHQRTNDDMLNIMTQLEHPVLRKPYYALHPCRTAELLANTGRSRNRILTFISLMGPYVQLTLRNEYGMEYAE</sequence>
<organism evidence="7">
    <name type="scientific">Ceratitis capitata</name>
    <name type="common">Mediterranean fruit fly</name>
    <name type="synonym">Tephritis capitata</name>
    <dbReference type="NCBI Taxonomy" id="7213"/>
    <lineage>
        <taxon>Eukaryota</taxon>
        <taxon>Metazoa</taxon>
        <taxon>Ecdysozoa</taxon>
        <taxon>Arthropoda</taxon>
        <taxon>Hexapoda</taxon>
        <taxon>Insecta</taxon>
        <taxon>Pterygota</taxon>
        <taxon>Neoptera</taxon>
        <taxon>Endopterygota</taxon>
        <taxon>Diptera</taxon>
        <taxon>Brachycera</taxon>
        <taxon>Muscomorpha</taxon>
        <taxon>Tephritoidea</taxon>
        <taxon>Tephritidae</taxon>
        <taxon>Ceratitis</taxon>
        <taxon>Ceratitis</taxon>
    </lineage>
</organism>
<dbReference type="GO" id="GO:0000045">
    <property type="term" value="P:autophagosome assembly"/>
    <property type="evidence" value="ECO:0007669"/>
    <property type="project" value="TreeGrafter"/>
</dbReference>
<dbReference type="PANTHER" id="PTHR14957:SF1">
    <property type="entry name" value="UBIQUITIN-LIKE-CONJUGATING ENZYME ATG10"/>
    <property type="match status" value="1"/>
</dbReference>
<dbReference type="OrthoDB" id="4089664at2759"/>
<dbReference type="GO" id="GO:0061651">
    <property type="term" value="F:Atg12 conjugating enzyme activity"/>
    <property type="evidence" value="ECO:0007669"/>
    <property type="project" value="TreeGrafter"/>
</dbReference>
<dbReference type="Pfam" id="PF03987">
    <property type="entry name" value="Autophagy_act_C"/>
    <property type="match status" value="1"/>
</dbReference>
<proteinExistence type="evidence at transcript level"/>
<evidence type="ECO:0000256" key="2">
    <source>
        <dbReference type="ARBA" id="ARBA00021099"/>
    </source>
</evidence>
<protein>
    <recommendedName>
        <fullName evidence="2">Ubiquitin-like-conjugating enzyme ATG10</fullName>
    </recommendedName>
    <alternativeName>
        <fullName evidence="6">Autophagy-related protein 10</fullName>
    </alternativeName>
</protein>
<dbReference type="EMBL" id="GAMC01008280">
    <property type="protein sequence ID" value="JAB98275.1"/>
    <property type="molecule type" value="mRNA"/>
</dbReference>
<name>W8BAH4_CERCA</name>
<reference evidence="7" key="2">
    <citation type="journal article" date="2014" name="BMC Genomics">
        <title>A genomic perspective to assessing quality of mass-reared SIT flies used in Mediterranean fruit fly (Ceratitis capitata) eradication in California.</title>
        <authorList>
            <person name="Calla B."/>
            <person name="Hall B."/>
            <person name="Hou S."/>
            <person name="Geib S.M."/>
        </authorList>
    </citation>
    <scope>NUCLEOTIDE SEQUENCE</scope>
</reference>
<dbReference type="GO" id="GO:0005829">
    <property type="term" value="C:cytosol"/>
    <property type="evidence" value="ECO:0007669"/>
    <property type="project" value="TreeGrafter"/>
</dbReference>
<keyword evidence="4" id="KW-0833">Ubl conjugation pathway</keyword>
<gene>
    <name evidence="7" type="primary">ATG10</name>
</gene>
<dbReference type="PANTHER" id="PTHR14957">
    <property type="entry name" value="UBIQUITIN-LIKE-CONJUGATING ENZYME ATG10"/>
    <property type="match status" value="1"/>
</dbReference>
<keyword evidence="5" id="KW-0072">Autophagy</keyword>
<accession>W8BAH4</accession>
<evidence type="ECO:0000256" key="3">
    <source>
        <dbReference type="ARBA" id="ARBA00022679"/>
    </source>
</evidence>
<comment type="similarity">
    <text evidence="1">Belongs to the ATG10 family.</text>
</comment>
<dbReference type="GO" id="GO:0032446">
    <property type="term" value="P:protein modification by small protein conjugation"/>
    <property type="evidence" value="ECO:0007669"/>
    <property type="project" value="TreeGrafter"/>
</dbReference>
<keyword evidence="3" id="KW-0808">Transferase</keyword>
<evidence type="ECO:0000256" key="6">
    <source>
        <dbReference type="ARBA" id="ARBA00029833"/>
    </source>
</evidence>
<evidence type="ECO:0000256" key="4">
    <source>
        <dbReference type="ARBA" id="ARBA00022786"/>
    </source>
</evidence>
<evidence type="ECO:0000256" key="1">
    <source>
        <dbReference type="ARBA" id="ARBA00005696"/>
    </source>
</evidence>
<evidence type="ECO:0000256" key="5">
    <source>
        <dbReference type="ARBA" id="ARBA00023006"/>
    </source>
</evidence>
<dbReference type="Gene3D" id="3.30.1460.50">
    <property type="match status" value="1"/>
</dbReference>
<dbReference type="GO" id="GO:0000422">
    <property type="term" value="P:autophagy of mitochondrion"/>
    <property type="evidence" value="ECO:0007669"/>
    <property type="project" value="TreeGrafter"/>
</dbReference>
<dbReference type="AlphaFoldDB" id="W8BAH4"/>
<dbReference type="InterPro" id="IPR007135">
    <property type="entry name" value="Atg3/Atg10"/>
</dbReference>